<keyword evidence="4" id="KW-0862">Zinc</keyword>
<dbReference type="InterPro" id="IPR023612">
    <property type="entry name" value="Peptidase_M4"/>
</dbReference>
<keyword evidence="2" id="KW-0645">Protease</keyword>
<feature type="compositionally biased region" description="Polar residues" evidence="6">
    <location>
        <begin position="316"/>
        <end position="326"/>
    </location>
</feature>
<comment type="similarity">
    <text evidence="1">Belongs to the peptidase M4 family.</text>
</comment>
<dbReference type="Pfam" id="PF02868">
    <property type="entry name" value="Peptidase_M4_C"/>
    <property type="match status" value="1"/>
</dbReference>
<dbReference type="Gene3D" id="3.10.170.10">
    <property type="match status" value="1"/>
</dbReference>
<dbReference type="PANTHER" id="PTHR43579:SF1">
    <property type="entry name" value="NEUTRAL METALLOPROTEINASE"/>
    <property type="match status" value="1"/>
</dbReference>
<evidence type="ECO:0000256" key="6">
    <source>
        <dbReference type="SAM" id="MobiDB-lite"/>
    </source>
</evidence>
<evidence type="ECO:0000256" key="2">
    <source>
        <dbReference type="ARBA" id="ARBA00022670"/>
    </source>
</evidence>
<evidence type="ECO:0000256" key="4">
    <source>
        <dbReference type="ARBA" id="ARBA00022833"/>
    </source>
</evidence>
<sequence length="326" mass="37734">MEPSRFFSRQDYYSFSQTYAQLNPATKQIESDYAIEWSYPDPDIKIFSVINGQKICTNNQCEASSNPIAAELYKTVVEVYAFFERVFKLRGIDDQGTVTNLHINWQERNAEWSCSSLNINEVCWFTFNDAYAVTKEIVAHAYFHAILHNKLNYRGESGALEESLADVFGIAFKHWLIDEQILEGPKNWWVGSFRNLSIPSSMQQYQEDLNKQGLPIYKEENDYGYVHRNSCIPNHAFYLACQSEGGKTWGIIAQIWFKASQDRTLESNETFETFANRTIEKATEFGMDRIVFQAWLDVGVLSTASENNEYDEEIEGNQSQSPEHRR</sequence>
<dbReference type="SUPFAM" id="SSF55486">
    <property type="entry name" value="Metalloproteases ('zincins'), catalytic domain"/>
    <property type="match status" value="1"/>
</dbReference>
<dbReference type="GO" id="GO:0006508">
    <property type="term" value="P:proteolysis"/>
    <property type="evidence" value="ECO:0007669"/>
    <property type="project" value="UniProtKB-KW"/>
</dbReference>
<dbReference type="PRINTS" id="PR00730">
    <property type="entry name" value="THERMOLYSIN"/>
</dbReference>
<dbReference type="STRING" id="264201.pc1965"/>
<dbReference type="Gene3D" id="1.10.390.10">
    <property type="entry name" value="Neutral Protease Domain 2"/>
    <property type="match status" value="1"/>
</dbReference>
<dbReference type="KEGG" id="pcu:PC_RS09430"/>
<dbReference type="GO" id="GO:0004222">
    <property type="term" value="F:metalloendopeptidase activity"/>
    <property type="evidence" value="ECO:0007669"/>
    <property type="project" value="InterPro"/>
</dbReference>
<organism evidence="8 9">
    <name type="scientific">Protochlamydia amoebophila (strain UWE25)</name>
    <dbReference type="NCBI Taxonomy" id="264201"/>
    <lineage>
        <taxon>Bacteria</taxon>
        <taxon>Pseudomonadati</taxon>
        <taxon>Chlamydiota</taxon>
        <taxon>Chlamydiia</taxon>
        <taxon>Parachlamydiales</taxon>
        <taxon>Parachlamydiaceae</taxon>
        <taxon>Candidatus Protochlamydia</taxon>
    </lineage>
</organism>
<keyword evidence="9" id="KW-1185">Reference proteome</keyword>
<dbReference type="Proteomes" id="UP000000529">
    <property type="component" value="Chromosome"/>
</dbReference>
<evidence type="ECO:0000313" key="9">
    <source>
        <dbReference type="Proteomes" id="UP000000529"/>
    </source>
</evidence>
<dbReference type="EMBL" id="BX908798">
    <property type="protein sequence ID" value="CAF24689.1"/>
    <property type="molecule type" value="Genomic_DNA"/>
</dbReference>
<dbReference type="InterPro" id="IPR027268">
    <property type="entry name" value="Peptidase_M4/M1_CTD_sf"/>
</dbReference>
<dbReference type="InterPro" id="IPR001570">
    <property type="entry name" value="Peptidase_M4_C_domain"/>
</dbReference>
<feature type="region of interest" description="Disordered" evidence="6">
    <location>
        <begin position="307"/>
        <end position="326"/>
    </location>
</feature>
<evidence type="ECO:0000256" key="1">
    <source>
        <dbReference type="ARBA" id="ARBA00009388"/>
    </source>
</evidence>
<evidence type="ECO:0000256" key="3">
    <source>
        <dbReference type="ARBA" id="ARBA00022801"/>
    </source>
</evidence>
<name>Q6M9R0_PARUW</name>
<evidence type="ECO:0000259" key="7">
    <source>
        <dbReference type="Pfam" id="PF02868"/>
    </source>
</evidence>
<dbReference type="HOGENOM" id="CLU_888093_0_0_0"/>
<protein>
    <recommendedName>
        <fullName evidence="7">Peptidase M4 C-terminal domain-containing protein</fullName>
    </recommendedName>
</protein>
<dbReference type="OrthoDB" id="291295at2"/>
<keyword evidence="5" id="KW-0482">Metalloprotease</keyword>
<gene>
    <name evidence="8" type="ORF">PC_RS09430</name>
</gene>
<feature type="domain" description="Peptidase M4 C-terminal" evidence="7">
    <location>
        <begin position="150"/>
        <end position="300"/>
    </location>
</feature>
<keyword evidence="3" id="KW-0378">Hydrolase</keyword>
<accession>Q6M9R0</accession>
<dbReference type="eggNOG" id="COG3227">
    <property type="taxonomic scope" value="Bacteria"/>
</dbReference>
<dbReference type="RefSeq" id="WP_011176508.1">
    <property type="nucleotide sequence ID" value="NC_005861.2"/>
</dbReference>
<reference evidence="8 9" key="1">
    <citation type="journal article" date="2004" name="Science">
        <title>Illuminating the evolutionary history of chlamydiae.</title>
        <authorList>
            <person name="Horn M."/>
            <person name="Collingro A."/>
            <person name="Schmitz-Esser S."/>
            <person name="Beier C.L."/>
            <person name="Purkhold U."/>
            <person name="Fartmann B."/>
            <person name="Brandt P."/>
            <person name="Nyakatura G.J."/>
            <person name="Droege M."/>
            <person name="Frishman D."/>
            <person name="Rattei T."/>
            <person name="Mewes H."/>
            <person name="Wagner M."/>
        </authorList>
    </citation>
    <scope>NUCLEOTIDE SEQUENCE [LARGE SCALE GENOMIC DNA]</scope>
    <source>
        <strain evidence="8 9">UWE25</strain>
    </source>
</reference>
<proteinExistence type="inferred from homology"/>
<evidence type="ECO:0000256" key="5">
    <source>
        <dbReference type="ARBA" id="ARBA00023049"/>
    </source>
</evidence>
<dbReference type="AlphaFoldDB" id="Q6M9R0"/>
<evidence type="ECO:0000313" key="8">
    <source>
        <dbReference type="EMBL" id="CAF24689.1"/>
    </source>
</evidence>
<dbReference type="PANTHER" id="PTHR43579">
    <property type="match status" value="1"/>
</dbReference>
<dbReference type="InterPro" id="IPR052759">
    <property type="entry name" value="Metalloprotease_M4"/>
</dbReference>